<evidence type="ECO:0000313" key="10">
    <source>
        <dbReference type="EMBL" id="ASP38207.1"/>
    </source>
</evidence>
<organism evidence="10 11">
    <name type="scientific">Bacterioplanes sanyensis</name>
    <dbReference type="NCBI Taxonomy" id="1249553"/>
    <lineage>
        <taxon>Bacteria</taxon>
        <taxon>Pseudomonadati</taxon>
        <taxon>Pseudomonadota</taxon>
        <taxon>Gammaproteobacteria</taxon>
        <taxon>Oceanospirillales</taxon>
        <taxon>Oceanospirillaceae</taxon>
        <taxon>Bacterioplanes</taxon>
    </lineage>
</organism>
<evidence type="ECO:0000256" key="6">
    <source>
        <dbReference type="ARBA" id="ARBA00023004"/>
    </source>
</evidence>
<dbReference type="Proteomes" id="UP000202440">
    <property type="component" value="Chromosome"/>
</dbReference>
<dbReference type="PANTHER" id="PTHR30600:SF10">
    <property type="entry name" value="BLL6722 PROTEIN"/>
    <property type="match status" value="1"/>
</dbReference>
<dbReference type="EMBL" id="CP022530">
    <property type="protein sequence ID" value="ASP38207.1"/>
    <property type="molecule type" value="Genomic_DNA"/>
</dbReference>
<comment type="subcellular location">
    <subcellularLocation>
        <location evidence="1">Cell envelope</location>
    </subcellularLocation>
</comment>
<evidence type="ECO:0000313" key="11">
    <source>
        <dbReference type="Proteomes" id="UP000202440"/>
    </source>
</evidence>
<accession>A0A222FGL4</accession>
<keyword evidence="5" id="KW-0560">Oxidoreductase</keyword>
<evidence type="ECO:0000256" key="4">
    <source>
        <dbReference type="ARBA" id="ARBA00022729"/>
    </source>
</evidence>
<keyword evidence="11" id="KW-1185">Reference proteome</keyword>
<dbReference type="Pfam" id="PF03150">
    <property type="entry name" value="CCP_MauG"/>
    <property type="match status" value="1"/>
</dbReference>
<dbReference type="GO" id="GO:0030313">
    <property type="term" value="C:cell envelope"/>
    <property type="evidence" value="ECO:0007669"/>
    <property type="project" value="UniProtKB-SubCell"/>
</dbReference>
<evidence type="ECO:0000256" key="8">
    <source>
        <dbReference type="SAM" id="SignalP"/>
    </source>
</evidence>
<dbReference type="InterPro" id="IPR004852">
    <property type="entry name" value="Di-haem_cyt_c_peroxidsae"/>
</dbReference>
<dbReference type="RefSeq" id="WP_094059406.1">
    <property type="nucleotide sequence ID" value="NZ_CP022530.1"/>
</dbReference>
<dbReference type="InterPro" id="IPR009056">
    <property type="entry name" value="Cyt_c-like_dom"/>
</dbReference>
<dbReference type="InterPro" id="IPR007280">
    <property type="entry name" value="Peptidase_C_arc/bac"/>
</dbReference>
<dbReference type="Gene3D" id="2.60.120.380">
    <property type="match status" value="2"/>
</dbReference>
<keyword evidence="3 7" id="KW-0479">Metal-binding</keyword>
<evidence type="ECO:0000259" key="9">
    <source>
        <dbReference type="PROSITE" id="PS51007"/>
    </source>
</evidence>
<feature type="chain" id="PRO_5012465790" evidence="8">
    <location>
        <begin position="21"/>
        <end position="763"/>
    </location>
</feature>
<evidence type="ECO:0000256" key="1">
    <source>
        <dbReference type="ARBA" id="ARBA00004196"/>
    </source>
</evidence>
<protein>
    <submittedName>
        <fullName evidence="10">Cytochrome C peroxidase</fullName>
    </submittedName>
</protein>
<keyword evidence="2 7" id="KW-0349">Heme</keyword>
<dbReference type="GO" id="GO:0046872">
    <property type="term" value="F:metal ion binding"/>
    <property type="evidence" value="ECO:0007669"/>
    <property type="project" value="UniProtKB-KW"/>
</dbReference>
<sequence>MRTRVSLWMAGLCFTAQAWSSPIPIPDDLDAALAELIQQHGLTGDPLAGTDLPDISDPEAQLGKLLFFSKALSGNKDVACASCHHPYLGGGDGLSLSVGSLATDPDILGPGRLTSTGELYVPRNAPTIFNAWAYKRGLFRDARVEFVDWENPQQGISTPDVPYGEADPAAGDTLLAAQARFPVITDAEMRGFDFMPGASNEAVRAHLAARIGDYGSGSGELFRNQWRERFAAVYGPTNAGEELVTFANISRAIAAYQQSMVFVDNPWYRYVRGDKTALTESQKRGAFLYYFMPPPPSDGGTEPDFLPTQCIGCHNTDTFTQTKESNYHRLAFPQIGPGTGSPGAETNDLGRTHRNGDEADLFSFRSGTLLNIEVTGPYGHAGNYDTLEQVIEHYNDYRPFIQQYFDNKGWCSQPQFTFMDNCQSLFPWAEENTEPAAVMVDDEIADGAPVLQPLQLNAQDKADLVNFMKALTDPCVKDAACLQAWLPQRSDGDPDGLLLNAKNYQGVPLYLPSDCRQGDTLASGAMLRPNQGECVSGQWHFLSFDVPSDNTLVYLSTRDGEGQTQLFVNPHTWATPENAIASSVGEGTEQVLTLTLNRGRHYVTVGHPEGYRGVSVALALESAVREPGERPLALPDVCQQQPALGYGEVTTGEPVCVQAERGYFFVQVAQANASVEIRTRHGEGDLNLLAAPWWPTDSHYAFSSKQPGNDEYLRIDAPTPGWYYLLVSGGAHRGASLQVDIRTTTESSAVPAAPMSEPLAPPR</sequence>
<evidence type="ECO:0000256" key="2">
    <source>
        <dbReference type="ARBA" id="ARBA00022617"/>
    </source>
</evidence>
<dbReference type="Pfam" id="PF04151">
    <property type="entry name" value="PPC"/>
    <property type="match status" value="1"/>
</dbReference>
<dbReference type="AlphaFoldDB" id="A0A222FGL4"/>
<evidence type="ECO:0000256" key="7">
    <source>
        <dbReference type="PROSITE-ProRule" id="PRU00433"/>
    </source>
</evidence>
<dbReference type="OrthoDB" id="100785at2"/>
<dbReference type="GO" id="GO:0004130">
    <property type="term" value="F:cytochrome-c peroxidase activity"/>
    <property type="evidence" value="ECO:0007669"/>
    <property type="project" value="TreeGrafter"/>
</dbReference>
<name>A0A222FGL4_9GAMM</name>
<keyword evidence="4 8" id="KW-0732">Signal</keyword>
<proteinExistence type="predicted"/>
<keyword evidence="10" id="KW-0575">Peroxidase</keyword>
<dbReference type="GO" id="GO:0020037">
    <property type="term" value="F:heme binding"/>
    <property type="evidence" value="ECO:0007669"/>
    <property type="project" value="InterPro"/>
</dbReference>
<dbReference type="SUPFAM" id="SSF46626">
    <property type="entry name" value="Cytochrome c"/>
    <property type="match status" value="2"/>
</dbReference>
<evidence type="ECO:0000256" key="5">
    <source>
        <dbReference type="ARBA" id="ARBA00023002"/>
    </source>
</evidence>
<dbReference type="PANTHER" id="PTHR30600">
    <property type="entry name" value="CYTOCHROME C PEROXIDASE-RELATED"/>
    <property type="match status" value="1"/>
</dbReference>
<dbReference type="InterPro" id="IPR036909">
    <property type="entry name" value="Cyt_c-like_dom_sf"/>
</dbReference>
<dbReference type="KEGG" id="bsan:CHH28_05690"/>
<dbReference type="PROSITE" id="PS51007">
    <property type="entry name" value="CYTC"/>
    <property type="match status" value="1"/>
</dbReference>
<gene>
    <name evidence="10" type="ORF">CHH28_05690</name>
</gene>
<dbReference type="InterPro" id="IPR051395">
    <property type="entry name" value="Cytochrome_c_Peroxidase/MauG"/>
</dbReference>
<dbReference type="Gene3D" id="1.10.760.10">
    <property type="entry name" value="Cytochrome c-like domain"/>
    <property type="match status" value="2"/>
</dbReference>
<feature type="signal peptide" evidence="8">
    <location>
        <begin position="1"/>
        <end position="20"/>
    </location>
</feature>
<dbReference type="GO" id="GO:0009055">
    <property type="term" value="F:electron transfer activity"/>
    <property type="evidence" value="ECO:0007669"/>
    <property type="project" value="InterPro"/>
</dbReference>
<keyword evidence="6 7" id="KW-0408">Iron</keyword>
<reference evidence="10 11" key="1">
    <citation type="submission" date="2017-07" db="EMBL/GenBank/DDBJ databases">
        <title>Annotated genome sequence of Bacterioplanes sanyensis isolated from Red Sea.</title>
        <authorList>
            <person name="Rehman Z.U."/>
        </authorList>
    </citation>
    <scope>NUCLEOTIDE SEQUENCE [LARGE SCALE GENOMIC DNA]</scope>
    <source>
        <strain evidence="10 11">NV9</strain>
    </source>
</reference>
<evidence type="ECO:0000256" key="3">
    <source>
        <dbReference type="ARBA" id="ARBA00022723"/>
    </source>
</evidence>
<feature type="domain" description="Cytochrome c" evidence="9">
    <location>
        <begin position="280"/>
        <end position="472"/>
    </location>
</feature>